<evidence type="ECO:0000256" key="8">
    <source>
        <dbReference type="SAM" id="Phobius"/>
    </source>
</evidence>
<evidence type="ECO:0000313" key="9">
    <source>
        <dbReference type="EMBL" id="OGY25919.1"/>
    </source>
</evidence>
<proteinExistence type="predicted"/>
<dbReference type="GO" id="GO:0004559">
    <property type="term" value="F:alpha-mannosidase activity"/>
    <property type="evidence" value="ECO:0007669"/>
    <property type="project" value="TreeGrafter"/>
</dbReference>
<keyword evidence="4" id="KW-0735">Signal-anchor</keyword>
<reference evidence="9 10" key="1">
    <citation type="journal article" date="2016" name="Nat. Commun.">
        <title>Thousands of microbial genomes shed light on interconnected biogeochemical processes in an aquifer system.</title>
        <authorList>
            <person name="Anantharaman K."/>
            <person name="Brown C.T."/>
            <person name="Hug L.A."/>
            <person name="Sharon I."/>
            <person name="Castelle C.J."/>
            <person name="Probst A.J."/>
            <person name="Thomas B.C."/>
            <person name="Singh A."/>
            <person name="Wilkins M.J."/>
            <person name="Karaoz U."/>
            <person name="Brodie E.L."/>
            <person name="Williams K.H."/>
            <person name="Hubbard S.S."/>
            <person name="Banfield J.F."/>
        </authorList>
    </citation>
    <scope>NUCLEOTIDE SEQUENCE [LARGE SCALE GENOMIC DNA]</scope>
</reference>
<gene>
    <name evidence="9" type="ORF">A2Z11_02050</name>
</gene>
<accession>A0A1G1WDZ7</accession>
<evidence type="ECO:0000313" key="10">
    <source>
        <dbReference type="Proteomes" id="UP000176389"/>
    </source>
</evidence>
<dbReference type="Proteomes" id="UP000176389">
    <property type="component" value="Unassembled WGS sequence"/>
</dbReference>
<name>A0A1G1WDZ7_9BACT</name>
<keyword evidence="2 8" id="KW-0812">Transmembrane</keyword>
<feature type="transmembrane region" description="Helical" evidence="8">
    <location>
        <begin position="27"/>
        <end position="47"/>
    </location>
</feature>
<evidence type="ECO:0000256" key="5">
    <source>
        <dbReference type="ARBA" id="ARBA00022989"/>
    </source>
</evidence>
<keyword evidence="7 8" id="KW-0472">Membrane</keyword>
<keyword evidence="5 8" id="KW-1133">Transmembrane helix</keyword>
<sequence length="418" mass="46326">MRAAYLFQRSLNSYRKSINAPYRKKDLISIVGTIIILAAIPLTVISARQAWNWLTRAAGPAAIEAENATLSGPVTAGSDTNASGGKYIEFDSAGTSSSFQPTAPYYATFFYPWSENPNTDGRWSYWNDAGHNSPSNWFSHYLPDPNPTAFDPANELYSSNNYNIVKWQLAKLAEAKQEVGISSWWGQNHKTDVAFRNIVTDFMKRADNPYPNFRWTIYYEKEGFGNPPVSELVSDINYIKNNYATQPGFFKIGGKPVIFVYAAAHAGSSPSEDLSRWQQARDQTGVYVVMKKDSLNSSTASSMDSWHEYAPASRTGTNSPYYYFVSPGFWLEGNAVRLARDLNAFRSGVQAMVAANVTWKLTQTWNEWGEGTSVEPGDEANWTTTGTATLKAGGVPFKNQYIDALNQLLPALEGGTGL</sequence>
<comment type="caution">
    <text evidence="9">The sequence shown here is derived from an EMBL/GenBank/DDBJ whole genome shotgun (WGS) entry which is preliminary data.</text>
</comment>
<protein>
    <submittedName>
        <fullName evidence="9">Uncharacterized protein</fullName>
    </submittedName>
</protein>
<keyword evidence="6" id="KW-0333">Golgi apparatus</keyword>
<keyword evidence="3" id="KW-0378">Hydrolase</keyword>
<evidence type="ECO:0000256" key="1">
    <source>
        <dbReference type="ARBA" id="ARBA00004323"/>
    </source>
</evidence>
<dbReference type="PANTHER" id="PTHR13572:SF4">
    <property type="entry name" value="RE57134P"/>
    <property type="match status" value="1"/>
</dbReference>
<dbReference type="Gene3D" id="3.20.20.80">
    <property type="entry name" value="Glycosidases"/>
    <property type="match status" value="1"/>
</dbReference>
<evidence type="ECO:0000256" key="4">
    <source>
        <dbReference type="ARBA" id="ARBA00022968"/>
    </source>
</evidence>
<evidence type="ECO:0000256" key="7">
    <source>
        <dbReference type="ARBA" id="ARBA00023136"/>
    </source>
</evidence>
<dbReference type="PANTHER" id="PTHR13572">
    <property type="entry name" value="ENDO-ALPHA-1,2-MANNOSIDASE"/>
    <property type="match status" value="1"/>
</dbReference>
<dbReference type="STRING" id="1802596.A2Z11_02050"/>
<dbReference type="InterPro" id="IPR026071">
    <property type="entry name" value="Glyco_Hydrolase_99"/>
</dbReference>
<evidence type="ECO:0000256" key="2">
    <source>
        <dbReference type="ARBA" id="ARBA00022692"/>
    </source>
</evidence>
<evidence type="ECO:0000256" key="6">
    <source>
        <dbReference type="ARBA" id="ARBA00023034"/>
    </source>
</evidence>
<dbReference type="Pfam" id="PF16317">
    <property type="entry name" value="Glyco_hydro_99"/>
    <property type="match status" value="1"/>
</dbReference>
<comment type="subcellular location">
    <subcellularLocation>
        <location evidence="1">Golgi apparatus membrane</location>
        <topology evidence="1">Single-pass type II membrane protein</topology>
    </subcellularLocation>
</comment>
<dbReference type="AlphaFoldDB" id="A0A1G1WDZ7"/>
<organism evidence="9 10">
    <name type="scientific">Candidatus Woykebacteria bacterium RBG_16_43_9</name>
    <dbReference type="NCBI Taxonomy" id="1802596"/>
    <lineage>
        <taxon>Bacteria</taxon>
        <taxon>Candidatus Woykeibacteriota</taxon>
    </lineage>
</organism>
<dbReference type="EMBL" id="MHCS01000035">
    <property type="protein sequence ID" value="OGY25919.1"/>
    <property type="molecule type" value="Genomic_DNA"/>
</dbReference>
<evidence type="ECO:0000256" key="3">
    <source>
        <dbReference type="ARBA" id="ARBA00022801"/>
    </source>
</evidence>